<evidence type="ECO:0000313" key="1">
    <source>
        <dbReference type="EMBL" id="MDR6805541.1"/>
    </source>
</evidence>
<organism evidence="1 2">
    <name type="scientific">Dyadobacter fermentans</name>
    <dbReference type="NCBI Taxonomy" id="94254"/>
    <lineage>
        <taxon>Bacteria</taxon>
        <taxon>Pseudomonadati</taxon>
        <taxon>Bacteroidota</taxon>
        <taxon>Cytophagia</taxon>
        <taxon>Cytophagales</taxon>
        <taxon>Spirosomataceae</taxon>
        <taxon>Dyadobacter</taxon>
    </lineage>
</organism>
<comment type="caution">
    <text evidence="1">The sequence shown here is derived from an EMBL/GenBank/DDBJ whole genome shotgun (WGS) entry which is preliminary data.</text>
</comment>
<accession>A0ABU1QWK5</accession>
<keyword evidence="2" id="KW-1185">Reference proteome</keyword>
<gene>
    <name evidence="1" type="ORF">J2W84_002587</name>
</gene>
<name>A0ABU1QWK5_9BACT</name>
<evidence type="ECO:0000313" key="2">
    <source>
        <dbReference type="Proteomes" id="UP001264980"/>
    </source>
</evidence>
<proteinExistence type="predicted"/>
<dbReference type="EMBL" id="JAVDTI010000002">
    <property type="protein sequence ID" value="MDR6805541.1"/>
    <property type="molecule type" value="Genomic_DNA"/>
</dbReference>
<protein>
    <submittedName>
        <fullName evidence="1">Uncharacterized protein</fullName>
    </submittedName>
</protein>
<reference evidence="1 2" key="1">
    <citation type="submission" date="2023-07" db="EMBL/GenBank/DDBJ databases">
        <title>Sorghum-associated microbial communities from plants grown in Nebraska, USA.</title>
        <authorList>
            <person name="Schachtman D."/>
        </authorList>
    </citation>
    <scope>NUCLEOTIDE SEQUENCE [LARGE SCALE GENOMIC DNA]</scope>
    <source>
        <strain evidence="1 2">BE57</strain>
    </source>
</reference>
<dbReference type="Proteomes" id="UP001264980">
    <property type="component" value="Unassembled WGS sequence"/>
</dbReference>
<sequence length="86" mass="9909">MDSIVNIPLMQSLQYAINNGKDVLLTFPVADSYQSNSQPSEKTRPFRISFYNERTHELKGNFLDKVSDEVDESLQPYSIIRVQVIE</sequence>